<dbReference type="Gene3D" id="1.10.3290.10">
    <property type="entry name" value="Fido-like domain"/>
    <property type="match status" value="1"/>
</dbReference>
<accession>A0AAP8T8M3</accession>
<evidence type="ECO:0000313" key="5">
    <source>
        <dbReference type="EMBL" id="PNC54730.1"/>
    </source>
</evidence>
<dbReference type="Proteomes" id="UP000235914">
    <property type="component" value="Unassembled WGS sequence"/>
</dbReference>
<dbReference type="GO" id="GO:0003700">
    <property type="term" value="F:DNA-binding transcription factor activity"/>
    <property type="evidence" value="ECO:0007669"/>
    <property type="project" value="InterPro"/>
</dbReference>
<dbReference type="EMBL" id="PJKN01000005">
    <property type="protein sequence ID" value="PNC54730.1"/>
    <property type="molecule type" value="Genomic_DNA"/>
</dbReference>
<reference evidence="5 6" key="1">
    <citation type="journal article" date="2017" name="BMC Genomics">
        <title>Genome sequencing of 39 Akkermansia muciniphila isolates reveals its population structure, genomic and functional diverisity, and global distribution in mammalian gut microbiotas.</title>
        <authorList>
            <person name="Guo X."/>
            <person name="Li S."/>
            <person name="Zhang J."/>
            <person name="Wu F."/>
            <person name="Li X."/>
            <person name="Wu D."/>
            <person name="Zhang M."/>
            <person name="Ou Z."/>
            <person name="Jie Z."/>
            <person name="Yan Q."/>
            <person name="Li P."/>
            <person name="Yi J."/>
            <person name="Peng Y."/>
        </authorList>
    </citation>
    <scope>NUCLEOTIDE SEQUENCE [LARGE SCALE GENOMIC DNA]</scope>
    <source>
        <strain evidence="5 6">GP43</strain>
    </source>
</reference>
<evidence type="ECO:0000259" key="4">
    <source>
        <dbReference type="PROSITE" id="PS51459"/>
    </source>
</evidence>
<dbReference type="InterPro" id="IPR003812">
    <property type="entry name" value="Fido"/>
</dbReference>
<dbReference type="Pfam" id="PF02661">
    <property type="entry name" value="Fic"/>
    <property type="match status" value="1"/>
</dbReference>
<dbReference type="InterPro" id="IPR036597">
    <property type="entry name" value="Fido-like_dom_sf"/>
</dbReference>
<feature type="domain" description="Fido" evidence="4">
    <location>
        <begin position="98"/>
        <end position="240"/>
    </location>
</feature>
<name>A0AAP8T8M3_9BACT</name>
<proteinExistence type="predicted"/>
<evidence type="ECO:0000256" key="1">
    <source>
        <dbReference type="PIRSR" id="PIRSR640198-1"/>
    </source>
</evidence>
<dbReference type="InterPro" id="IPR000835">
    <property type="entry name" value="HTH_MarR-typ"/>
</dbReference>
<feature type="active site" evidence="1">
    <location>
        <position position="177"/>
    </location>
</feature>
<dbReference type="InterPro" id="IPR040198">
    <property type="entry name" value="Fido_containing"/>
</dbReference>
<comment type="caution">
    <text evidence="5">The sequence shown here is derived from an EMBL/GenBank/DDBJ whole genome shotgun (WGS) entry which is preliminary data.</text>
</comment>
<gene>
    <name evidence="5" type="ORF">CXU09_09350</name>
</gene>
<dbReference type="GO" id="GO:0005524">
    <property type="term" value="F:ATP binding"/>
    <property type="evidence" value="ECO:0007669"/>
    <property type="project" value="UniProtKB-KW"/>
</dbReference>
<organism evidence="5 6">
    <name type="scientific">Akkermansia muciniphila</name>
    <dbReference type="NCBI Taxonomy" id="239935"/>
    <lineage>
        <taxon>Bacteria</taxon>
        <taxon>Pseudomonadati</taxon>
        <taxon>Verrucomicrobiota</taxon>
        <taxon>Verrucomicrobiia</taxon>
        <taxon>Verrucomicrobiales</taxon>
        <taxon>Akkermansiaceae</taxon>
        <taxon>Akkermansia</taxon>
    </lineage>
</organism>
<dbReference type="SUPFAM" id="SSF140931">
    <property type="entry name" value="Fic-like"/>
    <property type="match status" value="1"/>
</dbReference>
<dbReference type="Gene3D" id="1.10.10.10">
    <property type="entry name" value="Winged helix-like DNA-binding domain superfamily/Winged helix DNA-binding domain"/>
    <property type="match status" value="1"/>
</dbReference>
<sequence>MYQPPFSISSAAVNLIAEISALVERYAIRLERSDGLRLRKASRIKTIHSSLALEGNRLSEHEVRDVLQGKPVVAPLREIQEVRNAIKTYELYPSLDAFSLSDLLQAHGVMMSALADDAGSFRRGGVGVFAGTRLVHMAPPADRVPGLMNDLFEWLRRAEDHLLIRSCVFHYEFEFIHPFSDGNGRMGRLWQSLLLGKLHPAFEHLPVENMVYANQQAYYEAISASSARTDCAPFVEFMLREILKTLQHHRNPHEDVGINGGINVGINLTPAQQRLVELIRRQPRLSVREMAERLELSQRQAERVVASLREKNIIRRVGSNKSGYWEVLD</sequence>
<dbReference type="SUPFAM" id="SSF46785">
    <property type="entry name" value="Winged helix' DNA-binding domain"/>
    <property type="match status" value="1"/>
</dbReference>
<keyword evidence="2" id="KW-0067">ATP-binding</keyword>
<dbReference type="Pfam" id="PF12802">
    <property type="entry name" value="MarR_2"/>
    <property type="match status" value="1"/>
</dbReference>
<protein>
    <submittedName>
        <fullName evidence="5">Cell filamentation protein Fic</fullName>
    </submittedName>
</protein>
<dbReference type="AlphaFoldDB" id="A0AAP8T8M3"/>
<dbReference type="InterPro" id="IPR036388">
    <property type="entry name" value="WH-like_DNA-bd_sf"/>
</dbReference>
<feature type="binding site" evidence="2">
    <location>
        <begin position="218"/>
        <end position="219"/>
    </location>
    <ligand>
        <name>ATP</name>
        <dbReference type="ChEBI" id="CHEBI:30616"/>
    </ligand>
</feature>
<evidence type="ECO:0000313" key="6">
    <source>
        <dbReference type="Proteomes" id="UP000235914"/>
    </source>
</evidence>
<keyword evidence="2" id="KW-0547">Nucleotide-binding</keyword>
<feature type="binding site" evidence="2">
    <location>
        <begin position="181"/>
        <end position="188"/>
    </location>
    <ligand>
        <name>ATP</name>
        <dbReference type="ChEBI" id="CHEBI:30616"/>
    </ligand>
</feature>
<dbReference type="PROSITE" id="PS51459">
    <property type="entry name" value="FIDO"/>
    <property type="match status" value="1"/>
</dbReference>
<evidence type="ECO:0000256" key="3">
    <source>
        <dbReference type="PIRSR" id="PIRSR640198-3"/>
    </source>
</evidence>
<dbReference type="PANTHER" id="PTHR13504:SF38">
    <property type="entry name" value="FIDO DOMAIN-CONTAINING PROTEIN"/>
    <property type="match status" value="1"/>
</dbReference>
<dbReference type="RefSeq" id="WP_102735902.1">
    <property type="nucleotide sequence ID" value="NZ_PJKN01000005.1"/>
</dbReference>
<evidence type="ECO:0000256" key="2">
    <source>
        <dbReference type="PIRSR" id="PIRSR640198-2"/>
    </source>
</evidence>
<feature type="site" description="Important for autoinhibition of adenylyltransferase activity" evidence="3">
    <location>
        <position position="54"/>
    </location>
</feature>
<dbReference type="PANTHER" id="PTHR13504">
    <property type="entry name" value="FIDO DOMAIN-CONTAINING PROTEIN DDB_G0283145"/>
    <property type="match status" value="1"/>
</dbReference>
<dbReference type="InterPro" id="IPR036390">
    <property type="entry name" value="WH_DNA-bd_sf"/>
</dbReference>